<dbReference type="Gene3D" id="2.60.120.260">
    <property type="entry name" value="Galactose-binding domain-like"/>
    <property type="match status" value="1"/>
</dbReference>
<dbReference type="AlphaFoldDB" id="A0A9J5X1J4"/>
<feature type="region of interest" description="Disordered" evidence="5">
    <location>
        <begin position="32"/>
        <end position="64"/>
    </location>
</feature>
<reference evidence="7 8" key="1">
    <citation type="submission" date="2020-09" db="EMBL/GenBank/DDBJ databases">
        <title>De no assembly of potato wild relative species, Solanum commersonii.</title>
        <authorList>
            <person name="Cho K."/>
        </authorList>
    </citation>
    <scope>NUCLEOTIDE SEQUENCE [LARGE SCALE GENOMIC DNA]</scope>
    <source>
        <strain evidence="7">LZ3.2</strain>
        <tissue evidence="7">Leaf</tissue>
    </source>
</reference>
<dbReference type="EMBL" id="JACXVP010000010">
    <property type="protein sequence ID" value="KAG5581979.1"/>
    <property type="molecule type" value="Genomic_DNA"/>
</dbReference>
<accession>A0A9J5X1J4</accession>
<dbReference type="OrthoDB" id="3055998at2759"/>
<keyword evidence="2" id="KW-0378">Hydrolase</keyword>
<name>A0A9J5X1J4_SOLCO</name>
<dbReference type="SUPFAM" id="SSF51445">
    <property type="entry name" value="(Trans)glycosidases"/>
    <property type="match status" value="1"/>
</dbReference>
<evidence type="ECO:0000256" key="5">
    <source>
        <dbReference type="SAM" id="MobiDB-lite"/>
    </source>
</evidence>
<comment type="similarity">
    <text evidence="1">Belongs to the glycosyl hydrolase 10 (cellulase F) family.</text>
</comment>
<dbReference type="Proteomes" id="UP000824120">
    <property type="component" value="Chromosome 10"/>
</dbReference>
<evidence type="ECO:0000259" key="6">
    <source>
        <dbReference type="PROSITE" id="PS51760"/>
    </source>
</evidence>
<feature type="domain" description="GH10" evidence="6">
    <location>
        <begin position="268"/>
        <end position="563"/>
    </location>
</feature>
<evidence type="ECO:0000256" key="4">
    <source>
        <dbReference type="ARBA" id="ARBA00023326"/>
    </source>
</evidence>
<dbReference type="Gene3D" id="3.20.20.80">
    <property type="entry name" value="Glycosidases"/>
    <property type="match status" value="1"/>
</dbReference>
<dbReference type="GO" id="GO:0000272">
    <property type="term" value="P:polysaccharide catabolic process"/>
    <property type="evidence" value="ECO:0007669"/>
    <property type="project" value="UniProtKB-KW"/>
</dbReference>
<proteinExistence type="inferred from homology"/>
<gene>
    <name evidence="7" type="ORF">H5410_052606</name>
</gene>
<dbReference type="SMART" id="SM00633">
    <property type="entry name" value="Glyco_10"/>
    <property type="match status" value="1"/>
</dbReference>
<dbReference type="PANTHER" id="PTHR31490:SF55">
    <property type="entry name" value="ENDO-1,4-BETA-XYLANASE A-LIKE"/>
    <property type="match status" value="1"/>
</dbReference>
<keyword evidence="4" id="KW-0624">Polysaccharide degradation</keyword>
<evidence type="ECO:0000256" key="1">
    <source>
        <dbReference type="ARBA" id="ARBA00007495"/>
    </source>
</evidence>
<dbReference type="PROSITE" id="PS51760">
    <property type="entry name" value="GH10_2"/>
    <property type="match status" value="1"/>
</dbReference>
<evidence type="ECO:0000256" key="2">
    <source>
        <dbReference type="ARBA" id="ARBA00022801"/>
    </source>
</evidence>
<organism evidence="7 8">
    <name type="scientific">Solanum commersonii</name>
    <name type="common">Commerson's wild potato</name>
    <name type="synonym">Commerson's nightshade</name>
    <dbReference type="NCBI Taxonomy" id="4109"/>
    <lineage>
        <taxon>Eukaryota</taxon>
        <taxon>Viridiplantae</taxon>
        <taxon>Streptophyta</taxon>
        <taxon>Embryophyta</taxon>
        <taxon>Tracheophyta</taxon>
        <taxon>Spermatophyta</taxon>
        <taxon>Magnoliopsida</taxon>
        <taxon>eudicotyledons</taxon>
        <taxon>Gunneridae</taxon>
        <taxon>Pentapetalae</taxon>
        <taxon>asterids</taxon>
        <taxon>lamiids</taxon>
        <taxon>Solanales</taxon>
        <taxon>Solanaceae</taxon>
        <taxon>Solanoideae</taxon>
        <taxon>Solaneae</taxon>
        <taxon>Solanum</taxon>
    </lineage>
</organism>
<sequence>MCRPVYPIPFRSGPFRSVPVLSRYIVGRDGTEPPSRLFRSGSSRYRSTTRSNRRSGPVPVRSGPVPVRSGPVVPFRSVRNVYDHSAWTECQAEPVAQLYNGGILRNKFPIYQPVKDINGDMIDSPTLSLENLSQGSIYSFSSWVRVKNVNSALVTATVKPDNKYAKCIGSVIAKKGCWSFLKGGFLWDSTSNSSEIDFQSSDRTKKFVEIEIINYSLQPFTEREWKLNQFEGIKTARITKHNIYNLFDSIKKRSVTIHVVDKNGLRVPGAAVKLSQISTDFPIGTMISRTILGNLPYQEWFLKRFKATVFENELKWYKTEPLPGQFNYTVVDQMMKFVRKNKLIARGHNMFWDDPVYVQDWLENMTAPQLQRAMKSRIKSVMSKYRNEFFHWDVNNELLHFDFYEKKLGPKATLDMFKSMQREDPLATLFLNEYNIVERCDSKANVDRYIDTFKELKKGGVKVAGIGLESHFSAPNPAFMRAVLDKLATLKLPIWLTEVDVSSMYGLEEQAVFLEQILREAFSHPSVNGIMLWTARSPGGCYQTCLTDEKFQNLPTGDVIDQLLLNEWTTGTKRGKTNEFGSYNFQGFLGEFKVSILYNHTIVNSTFSLGHGVDTKHITIHV</sequence>
<protein>
    <recommendedName>
        <fullName evidence="6">GH10 domain-containing protein</fullName>
    </recommendedName>
</protein>
<evidence type="ECO:0000256" key="3">
    <source>
        <dbReference type="ARBA" id="ARBA00023277"/>
    </source>
</evidence>
<keyword evidence="3" id="KW-0119">Carbohydrate metabolism</keyword>
<feature type="compositionally biased region" description="Low complexity" evidence="5">
    <location>
        <begin position="39"/>
        <end position="64"/>
    </location>
</feature>
<evidence type="ECO:0000313" key="8">
    <source>
        <dbReference type="Proteomes" id="UP000824120"/>
    </source>
</evidence>
<keyword evidence="8" id="KW-1185">Reference proteome</keyword>
<comment type="caution">
    <text evidence="7">The sequence shown here is derived from an EMBL/GenBank/DDBJ whole genome shotgun (WGS) entry which is preliminary data.</text>
</comment>
<dbReference type="PRINTS" id="PR00134">
    <property type="entry name" value="GLHYDRLASE10"/>
</dbReference>
<dbReference type="Pfam" id="PF00331">
    <property type="entry name" value="Glyco_hydro_10"/>
    <property type="match status" value="1"/>
</dbReference>
<dbReference type="InterPro" id="IPR044846">
    <property type="entry name" value="GH10"/>
</dbReference>
<dbReference type="InterPro" id="IPR017853">
    <property type="entry name" value="GH"/>
</dbReference>
<dbReference type="InterPro" id="IPR001000">
    <property type="entry name" value="GH10_dom"/>
</dbReference>
<dbReference type="GO" id="GO:0031176">
    <property type="term" value="F:endo-1,4-beta-xylanase activity"/>
    <property type="evidence" value="ECO:0007669"/>
    <property type="project" value="UniProtKB-ARBA"/>
</dbReference>
<dbReference type="PANTHER" id="PTHR31490">
    <property type="entry name" value="GLYCOSYL HYDROLASE"/>
    <property type="match status" value="1"/>
</dbReference>
<evidence type="ECO:0000313" key="7">
    <source>
        <dbReference type="EMBL" id="KAG5581979.1"/>
    </source>
</evidence>